<comment type="caution">
    <text evidence="28">The sequence shown here is derived from an EMBL/GenBank/DDBJ whole genome shotgun (WGS) entry which is preliminary data.</text>
</comment>
<dbReference type="Gene3D" id="6.10.140.340">
    <property type="match status" value="2"/>
</dbReference>
<keyword evidence="9" id="KW-0479">Metal-binding</keyword>
<dbReference type="PROSITE" id="PS51225">
    <property type="entry name" value="MARVEL"/>
    <property type="match status" value="1"/>
</dbReference>
<keyword evidence="16 23" id="KW-0175">Coiled coil</keyword>
<dbReference type="AlphaFoldDB" id="A0A444V2S1"/>
<dbReference type="Pfam" id="PF07303">
    <property type="entry name" value="Occludin_ELL"/>
    <property type="match status" value="2"/>
</dbReference>
<gene>
    <name evidence="28" type="ORF">EOD39_17698</name>
</gene>
<evidence type="ECO:0000256" key="24">
    <source>
        <dbReference type="SAM" id="MobiDB-lite"/>
    </source>
</evidence>
<feature type="transmembrane region" description="Helical" evidence="25">
    <location>
        <begin position="453"/>
        <end position="477"/>
    </location>
</feature>
<evidence type="ECO:0000256" key="16">
    <source>
        <dbReference type="ARBA" id="ARBA00023054"/>
    </source>
</evidence>
<keyword evidence="18" id="KW-0804">Transcription</keyword>
<name>A0A444V2S1_ACIRT</name>
<dbReference type="InterPro" id="IPR008253">
    <property type="entry name" value="Marvel"/>
</dbReference>
<dbReference type="PROSITE" id="PS51980">
    <property type="entry name" value="OCEL"/>
    <property type="match status" value="2"/>
</dbReference>
<evidence type="ECO:0000256" key="21">
    <source>
        <dbReference type="PROSITE-ProRule" id="PRU00581"/>
    </source>
</evidence>
<evidence type="ECO:0000256" key="2">
    <source>
        <dbReference type="ARBA" id="ARBA00004435"/>
    </source>
</evidence>
<dbReference type="GO" id="GO:0008270">
    <property type="term" value="F:zinc ion binding"/>
    <property type="evidence" value="ECO:0007669"/>
    <property type="project" value="UniProtKB-KW"/>
</dbReference>
<evidence type="ECO:0000313" key="29">
    <source>
        <dbReference type="Proteomes" id="UP000289886"/>
    </source>
</evidence>
<dbReference type="PANTHER" id="PTHR23288:SF3">
    <property type="entry name" value="MARVEL DOMAIN-CONTAINING PROTEIN 2"/>
    <property type="match status" value="1"/>
</dbReference>
<sequence length="726" mass="80894">MDEEPERAKRWEGGYERTWEILKEDESGSLKATVENILFKAKRKRFSLDTESVFSQQLLEYFVEEYFDQNPISQMGIITTKNKRAEKLTDLAGNPKKHIADLKKAKDTTCVGEPSLYNSLSLAMQTLRHMPGHASREVLVIFSSLTTCDPANIYELIKSLKALKIRVSVIGLSAEVRVCTVLTRETGGTYHVILDESHYKELLQYHVKPHPASSSSDPKVSAPLMSMPPPNVYSSSSEGPSTQRKPPKKRRPGRARKADTQDYETDYTTGAESGEELDNDDLESEYPPITGVQQRQEYKREFDADLQEYKKLQAEMDEINKDLSRLDRQLDELQEGTQEYEILAVIIVILCVGIFACIASTLAWDVDMANMGGMGMGMGTGIGGYGGYGGGFGSGSSSYGGYSGAGMGVGGNYTDPRTAKGFLIAMAAICFIGMLAVFIITVSRSNIARSRKFYLGVTISCAILAIMMFIATIVYLIGVNPTAQAAGSAFYNQVLMLCAQFQNPQQSGIFINQYLYHYCVVEPQEAIAIVFGMIVTVALAIMIFFAVKTRGKINKYGKMNINWEKEHVPVEGTANVEDWQGAVVGDGRAGAPAVIHKEFRPVDMKPGVLSGHIPAGHIPKPLVVPDYVAKYPSIKTDDERDRYKAVFNDQHSEYKELHAEVQAVLKKFTEMDSVMKKLPRFPENQMDPAFLEKKERCEYLKSKLSHIKQKIQEYDKVMGWNDGYST</sequence>
<evidence type="ECO:0000256" key="18">
    <source>
        <dbReference type="ARBA" id="ARBA00023163"/>
    </source>
</evidence>
<feature type="compositionally biased region" description="Polar residues" evidence="24">
    <location>
        <begin position="232"/>
        <end position="243"/>
    </location>
</feature>
<dbReference type="InterPro" id="IPR031176">
    <property type="entry name" value="ELL/occludin"/>
</dbReference>
<dbReference type="InterPro" id="IPR010844">
    <property type="entry name" value="Occludin_ELL"/>
</dbReference>
<dbReference type="CDD" id="cd01453">
    <property type="entry name" value="vWA_transcription_factor_IIH_type"/>
    <property type="match status" value="1"/>
</dbReference>
<keyword evidence="10" id="KW-0227">DNA damage</keyword>
<keyword evidence="6" id="KW-0796">Tight junction</keyword>
<dbReference type="FunFam" id="3.40.50.410:FF:000015">
    <property type="entry name" value="General transcription factor IIH subunit 2"/>
    <property type="match status" value="1"/>
</dbReference>
<evidence type="ECO:0000256" key="8">
    <source>
        <dbReference type="ARBA" id="ARBA00022692"/>
    </source>
</evidence>
<feature type="compositionally biased region" description="Basic residues" evidence="24">
    <location>
        <begin position="245"/>
        <end position="255"/>
    </location>
</feature>
<keyword evidence="13" id="KW-0965">Cell junction</keyword>
<feature type="region of interest" description="Disordered" evidence="24">
    <location>
        <begin position="209"/>
        <end position="287"/>
    </location>
</feature>
<evidence type="ECO:0000256" key="5">
    <source>
        <dbReference type="ARBA" id="ARBA00009171"/>
    </source>
</evidence>
<evidence type="ECO:0000256" key="10">
    <source>
        <dbReference type="ARBA" id="ARBA00022763"/>
    </source>
</evidence>
<evidence type="ECO:0000256" key="23">
    <source>
        <dbReference type="SAM" id="Coils"/>
    </source>
</evidence>
<dbReference type="GO" id="GO:0006281">
    <property type="term" value="P:DNA repair"/>
    <property type="evidence" value="ECO:0007669"/>
    <property type="project" value="UniProtKB-KW"/>
</dbReference>
<evidence type="ECO:0000259" key="26">
    <source>
        <dbReference type="PROSITE" id="PS51225"/>
    </source>
</evidence>
<keyword evidence="8 21" id="KW-0812">Transmembrane</keyword>
<feature type="domain" description="OCEL" evidence="27">
    <location>
        <begin position="625"/>
        <end position="719"/>
    </location>
</feature>
<dbReference type="GO" id="GO:0070830">
    <property type="term" value="P:bicellular tight junction assembly"/>
    <property type="evidence" value="ECO:0007669"/>
    <property type="project" value="TreeGrafter"/>
</dbReference>
<dbReference type="Proteomes" id="UP000289886">
    <property type="component" value="Unassembled WGS sequence"/>
</dbReference>
<feature type="compositionally biased region" description="Acidic residues" evidence="24">
    <location>
        <begin position="273"/>
        <end position="284"/>
    </location>
</feature>
<feature type="domain" description="OCEL" evidence="27">
    <location>
        <begin position="280"/>
        <end position="377"/>
    </location>
</feature>
<evidence type="ECO:0000256" key="17">
    <source>
        <dbReference type="ARBA" id="ARBA00023136"/>
    </source>
</evidence>
<evidence type="ECO:0000256" key="14">
    <source>
        <dbReference type="ARBA" id="ARBA00022989"/>
    </source>
</evidence>
<comment type="similarity">
    <text evidence="5 22">Belongs to the ELL/occludin family.</text>
</comment>
<evidence type="ECO:0000256" key="11">
    <source>
        <dbReference type="ARBA" id="ARBA00022771"/>
    </source>
</evidence>
<evidence type="ECO:0000256" key="4">
    <source>
        <dbReference type="ARBA" id="ARBA00006092"/>
    </source>
</evidence>
<keyword evidence="20" id="KW-0539">Nucleus</keyword>
<evidence type="ECO:0000313" key="28">
    <source>
        <dbReference type="EMBL" id="RXM94704.1"/>
    </source>
</evidence>
<evidence type="ECO:0000256" key="13">
    <source>
        <dbReference type="ARBA" id="ARBA00022949"/>
    </source>
</evidence>
<dbReference type="PANTHER" id="PTHR23288">
    <property type="entry name" value="OCCLUDIN AND RNA POLYMERASE II ELONGATION FACTOR ELL"/>
    <property type="match status" value="1"/>
</dbReference>
<evidence type="ECO:0000256" key="9">
    <source>
        <dbReference type="ARBA" id="ARBA00022723"/>
    </source>
</evidence>
<comment type="subcellular location">
    <subcellularLocation>
        <location evidence="2">Cell junction</location>
        <location evidence="2">Tight junction</location>
    </subcellularLocation>
    <subcellularLocation>
        <location evidence="3">Cell membrane</location>
        <topology evidence="3">Multi-pass membrane protein</topology>
    </subcellularLocation>
    <subcellularLocation>
        <location evidence="1">Nucleus</location>
    </subcellularLocation>
</comment>
<feature type="transmembrane region" description="Helical" evidence="25">
    <location>
        <begin position="342"/>
        <end position="364"/>
    </location>
</feature>
<evidence type="ECO:0000259" key="27">
    <source>
        <dbReference type="PROSITE" id="PS51980"/>
    </source>
</evidence>
<keyword evidence="29" id="KW-1185">Reference proteome</keyword>
<feature type="coiled-coil region" evidence="23">
    <location>
        <begin position="295"/>
        <end position="343"/>
    </location>
</feature>
<evidence type="ECO:0000256" key="19">
    <source>
        <dbReference type="ARBA" id="ARBA00023204"/>
    </source>
</evidence>
<evidence type="ECO:0000256" key="22">
    <source>
        <dbReference type="PROSITE-ProRule" id="PRU01324"/>
    </source>
</evidence>
<keyword evidence="17 21" id="KW-0472">Membrane</keyword>
<dbReference type="GO" id="GO:0005634">
    <property type="term" value="C:nucleus"/>
    <property type="evidence" value="ECO:0007669"/>
    <property type="project" value="UniProtKB-SubCell"/>
</dbReference>
<feature type="transmembrane region" description="Helical" evidence="25">
    <location>
        <begin position="422"/>
        <end position="441"/>
    </location>
</feature>
<dbReference type="InterPro" id="IPR036465">
    <property type="entry name" value="vWFA_dom_sf"/>
</dbReference>
<comment type="similarity">
    <text evidence="4">Belongs to the GTF2H2 family.</text>
</comment>
<evidence type="ECO:0000256" key="1">
    <source>
        <dbReference type="ARBA" id="ARBA00004123"/>
    </source>
</evidence>
<evidence type="ECO:0000256" key="15">
    <source>
        <dbReference type="ARBA" id="ARBA00023015"/>
    </source>
</evidence>
<proteinExistence type="inferred from homology"/>
<evidence type="ECO:0000256" key="6">
    <source>
        <dbReference type="ARBA" id="ARBA00022427"/>
    </source>
</evidence>
<keyword evidence="11" id="KW-0863">Zinc-finger</keyword>
<dbReference type="SUPFAM" id="SSF144292">
    <property type="entry name" value="occludin/ELL-like"/>
    <property type="match status" value="2"/>
</dbReference>
<keyword evidence="19" id="KW-0234">DNA repair</keyword>
<feature type="transmembrane region" description="Helical" evidence="25">
    <location>
        <begin position="526"/>
        <end position="547"/>
    </location>
</feature>
<organism evidence="28 29">
    <name type="scientific">Acipenser ruthenus</name>
    <name type="common">Sterlet sturgeon</name>
    <dbReference type="NCBI Taxonomy" id="7906"/>
    <lineage>
        <taxon>Eukaryota</taxon>
        <taxon>Metazoa</taxon>
        <taxon>Chordata</taxon>
        <taxon>Craniata</taxon>
        <taxon>Vertebrata</taxon>
        <taxon>Euteleostomi</taxon>
        <taxon>Actinopterygii</taxon>
        <taxon>Chondrostei</taxon>
        <taxon>Acipenseriformes</taxon>
        <taxon>Acipenseridae</taxon>
        <taxon>Acipenser</taxon>
    </lineage>
</organism>
<dbReference type="EMBL" id="SCEB01003084">
    <property type="protein sequence ID" value="RXM94704.1"/>
    <property type="molecule type" value="Genomic_DNA"/>
</dbReference>
<evidence type="ECO:0000256" key="20">
    <source>
        <dbReference type="ARBA" id="ARBA00023242"/>
    </source>
</evidence>
<protein>
    <submittedName>
        <fullName evidence="28">General transcription factor IIH subunit 2</fullName>
    </submittedName>
</protein>
<accession>A0A444V2S1</accession>
<evidence type="ECO:0000256" key="12">
    <source>
        <dbReference type="ARBA" id="ARBA00022833"/>
    </source>
</evidence>
<feature type="domain" description="MARVEL" evidence="26">
    <location>
        <begin position="335"/>
        <end position="551"/>
    </location>
</feature>
<dbReference type="GO" id="GO:0016324">
    <property type="term" value="C:apical plasma membrane"/>
    <property type="evidence" value="ECO:0007669"/>
    <property type="project" value="TreeGrafter"/>
</dbReference>
<dbReference type="InterPro" id="IPR007198">
    <property type="entry name" value="Ssl1-like"/>
</dbReference>
<evidence type="ECO:0000256" key="3">
    <source>
        <dbReference type="ARBA" id="ARBA00004651"/>
    </source>
</evidence>
<dbReference type="Pfam" id="PF04056">
    <property type="entry name" value="Ssl1"/>
    <property type="match status" value="1"/>
</dbReference>
<dbReference type="SUPFAM" id="SSF53300">
    <property type="entry name" value="vWA-like"/>
    <property type="match status" value="1"/>
</dbReference>
<dbReference type="Gene3D" id="3.40.50.410">
    <property type="entry name" value="von Willebrand factor, type A domain"/>
    <property type="match status" value="1"/>
</dbReference>
<keyword evidence="14 25" id="KW-1133">Transmembrane helix</keyword>
<keyword evidence="7" id="KW-1003">Cell membrane</keyword>
<evidence type="ECO:0000256" key="25">
    <source>
        <dbReference type="SAM" id="Phobius"/>
    </source>
</evidence>
<reference evidence="28 29" key="1">
    <citation type="submission" date="2019-01" db="EMBL/GenBank/DDBJ databases">
        <title>Draft Genome and Complete Hox-Cluster Characterization of the Sterlet Sturgeon (Acipenser ruthenus).</title>
        <authorList>
            <person name="Wei Q."/>
        </authorList>
    </citation>
    <scope>NUCLEOTIDE SEQUENCE [LARGE SCALE GENOMIC DNA]</scope>
    <source>
        <strain evidence="28">WHYD16114868_AA</strain>
        <tissue evidence="28">Blood</tissue>
    </source>
</reference>
<keyword evidence="15" id="KW-0805">Transcription regulation</keyword>
<dbReference type="GO" id="GO:0005923">
    <property type="term" value="C:bicellular tight junction"/>
    <property type="evidence" value="ECO:0007669"/>
    <property type="project" value="UniProtKB-SubCell"/>
</dbReference>
<evidence type="ECO:0000256" key="7">
    <source>
        <dbReference type="ARBA" id="ARBA00022475"/>
    </source>
</evidence>
<keyword evidence="12" id="KW-0862">Zinc</keyword>
<dbReference type="GO" id="GO:0031410">
    <property type="term" value="C:cytoplasmic vesicle"/>
    <property type="evidence" value="ECO:0007669"/>
    <property type="project" value="TreeGrafter"/>
</dbReference>